<feature type="non-terminal residue" evidence="1">
    <location>
        <position position="30"/>
    </location>
</feature>
<feature type="non-terminal residue" evidence="1">
    <location>
        <position position="1"/>
    </location>
</feature>
<comment type="caution">
    <text evidence="1">The sequence shown here is derived from an EMBL/GenBank/DDBJ whole genome shotgun (WGS) entry which is preliminary data.</text>
</comment>
<dbReference type="AlphaFoldDB" id="A0A1Q8ZY76"/>
<protein>
    <submittedName>
        <fullName evidence="1">Uncharacterized protein</fullName>
    </submittedName>
</protein>
<sequence length="30" mass="3245">DSQEAYLTVAVAILDSHHDPTPHPICNWGG</sequence>
<name>A0A1Q8ZY76_SYMMI</name>
<dbReference type="EMBL" id="LSRX01008668">
    <property type="protein sequence ID" value="OLP47058.1"/>
    <property type="molecule type" value="Genomic_DNA"/>
</dbReference>
<gene>
    <name evidence="1" type="ORF">AK812_SmicGene48717</name>
</gene>
<evidence type="ECO:0000313" key="2">
    <source>
        <dbReference type="Proteomes" id="UP000186817"/>
    </source>
</evidence>
<keyword evidence="2" id="KW-1185">Reference proteome</keyword>
<organism evidence="1 2">
    <name type="scientific">Symbiodinium microadriaticum</name>
    <name type="common">Dinoflagellate</name>
    <name type="synonym">Zooxanthella microadriatica</name>
    <dbReference type="NCBI Taxonomy" id="2951"/>
    <lineage>
        <taxon>Eukaryota</taxon>
        <taxon>Sar</taxon>
        <taxon>Alveolata</taxon>
        <taxon>Dinophyceae</taxon>
        <taxon>Suessiales</taxon>
        <taxon>Symbiodiniaceae</taxon>
        <taxon>Symbiodinium</taxon>
    </lineage>
</organism>
<proteinExistence type="predicted"/>
<evidence type="ECO:0000313" key="1">
    <source>
        <dbReference type="EMBL" id="OLP47058.1"/>
    </source>
</evidence>
<accession>A0A1Q8ZY76</accession>
<reference evidence="1 2" key="1">
    <citation type="submission" date="2016-02" db="EMBL/GenBank/DDBJ databases">
        <title>Genome analysis of coral dinoflagellate symbionts highlights evolutionary adaptations to a symbiotic lifestyle.</title>
        <authorList>
            <person name="Aranda M."/>
            <person name="Li Y."/>
            <person name="Liew Y.J."/>
            <person name="Baumgarten S."/>
            <person name="Simakov O."/>
            <person name="Wilson M."/>
            <person name="Piel J."/>
            <person name="Ashoor H."/>
            <person name="Bougouffa S."/>
            <person name="Bajic V.B."/>
            <person name="Ryu T."/>
            <person name="Ravasi T."/>
            <person name="Bayer T."/>
            <person name="Micklem G."/>
            <person name="Kim H."/>
            <person name="Bhak J."/>
            <person name="Lajeunesse T.C."/>
            <person name="Voolstra C.R."/>
        </authorList>
    </citation>
    <scope>NUCLEOTIDE SEQUENCE [LARGE SCALE GENOMIC DNA]</scope>
    <source>
        <strain evidence="1 2">CCMP2467</strain>
    </source>
</reference>
<dbReference type="Proteomes" id="UP000186817">
    <property type="component" value="Unassembled WGS sequence"/>
</dbReference>